<gene>
    <name evidence="1" type="ORF">GBZ86_14320</name>
</gene>
<dbReference type="RefSeq" id="WP_152891789.1">
    <property type="nucleotide sequence ID" value="NZ_WHJC01000356.1"/>
</dbReference>
<evidence type="ECO:0000313" key="2">
    <source>
        <dbReference type="Proteomes" id="UP000430345"/>
    </source>
</evidence>
<reference evidence="1 2" key="1">
    <citation type="submission" date="2019-10" db="EMBL/GenBank/DDBJ databases">
        <title>The Genome Sequence of Clostridium tarantellae Isolated from Fish Brain.</title>
        <authorList>
            <person name="Bano L."/>
            <person name="Kiel M."/>
            <person name="Sales G."/>
            <person name="Doxey A.C."/>
            <person name="Mansfield M.J."/>
            <person name="Schiavone M."/>
            <person name="Rossetto O."/>
            <person name="Pirazzini M."/>
            <person name="Dobrindt U."/>
            <person name="Montecucco C."/>
        </authorList>
    </citation>
    <scope>NUCLEOTIDE SEQUENCE [LARGE SCALE GENOMIC DNA]</scope>
    <source>
        <strain evidence="1 2">DSM 3997</strain>
    </source>
</reference>
<comment type="caution">
    <text evidence="1">The sequence shown here is derived from an EMBL/GenBank/DDBJ whole genome shotgun (WGS) entry which is preliminary data.</text>
</comment>
<protein>
    <submittedName>
        <fullName evidence="1">Uncharacterized protein</fullName>
    </submittedName>
</protein>
<organism evidence="1 2">
    <name type="scientific">Clostridium tarantellae</name>
    <dbReference type="NCBI Taxonomy" id="39493"/>
    <lineage>
        <taxon>Bacteria</taxon>
        <taxon>Bacillati</taxon>
        <taxon>Bacillota</taxon>
        <taxon>Clostridia</taxon>
        <taxon>Eubacteriales</taxon>
        <taxon>Clostridiaceae</taxon>
        <taxon>Clostridium</taxon>
    </lineage>
</organism>
<evidence type="ECO:0000313" key="1">
    <source>
        <dbReference type="EMBL" id="MPQ44912.1"/>
    </source>
</evidence>
<accession>A0A6I1MRU1</accession>
<sequence>MKNNDFEHEVYYRFKLKYEKLIDKNFKGFYNSLIKDIKKINDKSINEILIRNLKRTIIYTKRNWNKKLINDEKSALNKELTFVNLEYEKVNSGILSNEEFIEKFKKSNINNYKKDIIKKLKEWETNEDILLTEYPYLYDRQKRSIKVAFKNDILKLSIDYFKDVKVTRVPSIIGDIAIDTTNRIDFLNSTDKDKIDMQDYTSFNSTIDKLIYSDVDQQQELLLQLEHETFMKIKNGEGVSNVGDMVTKMAILKTLKTFNNFDKKIILYFYQHFYEVLSGKKIEKYISDIVEELGFKNQTRYRNMVEDSIAKIASMKISYKFKGHSINGVFFEAKIEELEGRKKATVYLSGIIEDVIIKDNTINFYDDLYNNLSADSQQLAVMLQKNRMKLAIEEKGYSENITLMEFSRSIFWGTKRIDIQRKRIISALDELKLKNVVIYDYYYDKKGYCFNIEYIPFNQDNINKIQSREFKYGNIIEGTVYEVHDDIN</sequence>
<proteinExistence type="predicted"/>
<dbReference type="EMBL" id="WHJC01000356">
    <property type="protein sequence ID" value="MPQ44912.1"/>
    <property type="molecule type" value="Genomic_DNA"/>
</dbReference>
<dbReference type="AlphaFoldDB" id="A0A6I1MRU1"/>
<dbReference type="Proteomes" id="UP000430345">
    <property type="component" value="Unassembled WGS sequence"/>
</dbReference>
<dbReference type="OrthoDB" id="1880086at2"/>
<keyword evidence="2" id="KW-1185">Reference proteome</keyword>
<name>A0A6I1MRU1_9CLOT</name>